<dbReference type="KEGG" id="ahel:Q31a_42310"/>
<dbReference type="OrthoDB" id="287671at2"/>
<dbReference type="InterPro" id="IPR014795">
    <property type="entry name" value="TacA_1-like"/>
</dbReference>
<keyword evidence="1" id="KW-1277">Toxin-antitoxin system</keyword>
<gene>
    <name evidence="3" type="ORF">Q31a_42310</name>
</gene>
<accession>A0A518GBG6</accession>
<dbReference type="Proteomes" id="UP000318017">
    <property type="component" value="Chromosome"/>
</dbReference>
<evidence type="ECO:0008006" key="5">
    <source>
        <dbReference type="Google" id="ProtNLM"/>
    </source>
</evidence>
<dbReference type="SUPFAM" id="SSF47598">
    <property type="entry name" value="Ribbon-helix-helix"/>
    <property type="match status" value="1"/>
</dbReference>
<proteinExistence type="inferred from homology"/>
<keyword evidence="4" id="KW-1185">Reference proteome</keyword>
<dbReference type="GO" id="GO:0006355">
    <property type="term" value="P:regulation of DNA-templated transcription"/>
    <property type="evidence" value="ECO:0007669"/>
    <property type="project" value="InterPro"/>
</dbReference>
<dbReference type="RefSeq" id="WP_145081614.1">
    <property type="nucleotide sequence ID" value="NZ_CP036298.1"/>
</dbReference>
<dbReference type="PANTHER" id="PTHR35401:SF2">
    <property type="entry name" value="ABC-TYPE TRANSPORT SYSTEM"/>
    <property type="match status" value="1"/>
</dbReference>
<organism evidence="3 4">
    <name type="scientific">Aureliella helgolandensis</name>
    <dbReference type="NCBI Taxonomy" id="2527968"/>
    <lineage>
        <taxon>Bacteria</taxon>
        <taxon>Pseudomonadati</taxon>
        <taxon>Planctomycetota</taxon>
        <taxon>Planctomycetia</taxon>
        <taxon>Pirellulales</taxon>
        <taxon>Pirellulaceae</taxon>
        <taxon>Aureliella</taxon>
    </lineage>
</organism>
<dbReference type="Gene3D" id="1.20.5.780">
    <property type="entry name" value="Single helix bin"/>
    <property type="match status" value="1"/>
</dbReference>
<dbReference type="EMBL" id="CP036298">
    <property type="protein sequence ID" value="QDV25903.1"/>
    <property type="molecule type" value="Genomic_DNA"/>
</dbReference>
<name>A0A518GBG6_9BACT</name>
<comment type="similarity">
    <text evidence="2">Belongs to the TacA antitoxin family.</text>
</comment>
<evidence type="ECO:0000256" key="2">
    <source>
        <dbReference type="ARBA" id="ARBA00049988"/>
    </source>
</evidence>
<evidence type="ECO:0000313" key="4">
    <source>
        <dbReference type="Proteomes" id="UP000318017"/>
    </source>
</evidence>
<reference evidence="3 4" key="1">
    <citation type="submission" date="2019-02" db="EMBL/GenBank/DDBJ databases">
        <title>Deep-cultivation of Planctomycetes and their phenomic and genomic characterization uncovers novel biology.</title>
        <authorList>
            <person name="Wiegand S."/>
            <person name="Jogler M."/>
            <person name="Boedeker C."/>
            <person name="Pinto D."/>
            <person name="Vollmers J."/>
            <person name="Rivas-Marin E."/>
            <person name="Kohn T."/>
            <person name="Peeters S.H."/>
            <person name="Heuer A."/>
            <person name="Rast P."/>
            <person name="Oberbeckmann S."/>
            <person name="Bunk B."/>
            <person name="Jeske O."/>
            <person name="Meyerdierks A."/>
            <person name="Storesund J.E."/>
            <person name="Kallscheuer N."/>
            <person name="Luecker S."/>
            <person name="Lage O.M."/>
            <person name="Pohl T."/>
            <person name="Merkel B.J."/>
            <person name="Hornburger P."/>
            <person name="Mueller R.-W."/>
            <person name="Bruemmer F."/>
            <person name="Labrenz M."/>
            <person name="Spormann A.M."/>
            <person name="Op den Camp H."/>
            <person name="Overmann J."/>
            <person name="Amann R."/>
            <person name="Jetten M.S.M."/>
            <person name="Mascher T."/>
            <person name="Medema M.H."/>
            <person name="Devos D.P."/>
            <person name="Kaster A.-K."/>
            <person name="Ovreas L."/>
            <person name="Rohde M."/>
            <person name="Galperin M.Y."/>
            <person name="Jogler C."/>
        </authorList>
    </citation>
    <scope>NUCLEOTIDE SEQUENCE [LARGE SCALE GENOMIC DNA]</scope>
    <source>
        <strain evidence="3 4">Q31a</strain>
    </source>
</reference>
<sequence>MATANTSTKSARLETRVSQEQKDLIERAAAYSGRTVSDFVVAHVEVAAKKVVEEYERIHLDKEQSRVLVDALLSPKRPNKKLRGALAEHSKRVESK</sequence>
<dbReference type="Pfam" id="PF08681">
    <property type="entry name" value="TacA1"/>
    <property type="match status" value="1"/>
</dbReference>
<dbReference type="AlphaFoldDB" id="A0A518GBG6"/>
<protein>
    <recommendedName>
        <fullName evidence="5">DUF1778 domain-containing protein</fullName>
    </recommendedName>
</protein>
<evidence type="ECO:0000313" key="3">
    <source>
        <dbReference type="EMBL" id="QDV25903.1"/>
    </source>
</evidence>
<dbReference type="PANTHER" id="PTHR35401">
    <property type="entry name" value="COPG FAMILY HELIX-TURN-HELIX PROTEIN-RELATED-RELATED"/>
    <property type="match status" value="1"/>
</dbReference>
<dbReference type="InterPro" id="IPR010985">
    <property type="entry name" value="Ribbon_hlx_hlx"/>
</dbReference>
<evidence type="ECO:0000256" key="1">
    <source>
        <dbReference type="ARBA" id="ARBA00022649"/>
    </source>
</evidence>